<protein>
    <submittedName>
        <fullName evidence="3">Microtubule-site clamp monopolin complex subunit Mde4</fullName>
    </submittedName>
</protein>
<feature type="compositionally biased region" description="Low complexity" evidence="2">
    <location>
        <begin position="282"/>
        <end position="294"/>
    </location>
</feature>
<sequence length="409" mass="45694">MSVDDLSRKHTGSLHHVKSQLLQRRLELNFYLAKASNIVHGLQTDILRTACLEATNHVNKLLMHQNEDLKNDENAKRVSELKEINDSLVADISQLKTRISSLESDISQNIEDMTILRKQHTEHFNQEAFPEKEAHFEHTEGKASNLSPDKTSLSSSNTDQITRLHRTITDLKKTVKDKDSDLNKLHSAVSAKESELDRWKIKLETEESNWKVRLQVLESKVATQGKKLRKNEGKGRKSTVSTLGLTSPVESPLSPASKNLPKKSPLRVTPYLQRTSAIIGISSSSSHASPTARSGTTTQTPAKELSLTESAKKVTEHDNMDSGNAIEHPASPQRLSSLTPSKIPLPVRKKRKFETDTAKFEEPEESDTSMTMEVPLQTKVTLPRTISPPKARSETLVALKDKFKIKKGV</sequence>
<dbReference type="EMBL" id="CP115611">
    <property type="protein sequence ID" value="WBW72606.1"/>
    <property type="molecule type" value="Genomic_DNA"/>
</dbReference>
<reference evidence="3 4" key="1">
    <citation type="journal article" date="2023" name="G3 (Bethesda)">
        <title>A high-quality reference genome for the fission yeast Schizosaccharomyces osmophilus.</title>
        <authorList>
            <person name="Jia G.S."/>
            <person name="Zhang W.C."/>
            <person name="Liang Y."/>
            <person name="Liu X.H."/>
            <person name="Rhind N."/>
            <person name="Pidoux A."/>
            <person name="Brysch-Herzberg M."/>
            <person name="Du L.L."/>
        </authorList>
    </citation>
    <scope>NUCLEOTIDE SEQUENCE [LARGE SCALE GENOMIC DNA]</scope>
    <source>
        <strain evidence="3 4">CBS 15793</strain>
    </source>
</reference>
<dbReference type="RefSeq" id="XP_056036849.1">
    <property type="nucleotide sequence ID" value="XM_056179988.1"/>
</dbReference>
<dbReference type="Proteomes" id="UP001212411">
    <property type="component" value="Chromosome 1"/>
</dbReference>
<evidence type="ECO:0000256" key="1">
    <source>
        <dbReference type="SAM" id="Coils"/>
    </source>
</evidence>
<evidence type="ECO:0000313" key="3">
    <source>
        <dbReference type="EMBL" id="WBW72606.1"/>
    </source>
</evidence>
<feature type="region of interest" description="Disordered" evidence="2">
    <location>
        <begin position="224"/>
        <end position="266"/>
    </location>
</feature>
<gene>
    <name evidence="3" type="primary">mde4</name>
    <name evidence="3" type="ORF">SOMG_01195</name>
</gene>
<feature type="region of interest" description="Disordered" evidence="2">
    <location>
        <begin position="282"/>
        <end position="306"/>
    </location>
</feature>
<feature type="coiled-coil region" evidence="1">
    <location>
        <begin position="78"/>
        <end position="105"/>
    </location>
</feature>
<keyword evidence="1" id="KW-0175">Coiled coil</keyword>
<feature type="compositionally biased region" description="Polar residues" evidence="2">
    <location>
        <begin position="238"/>
        <end position="257"/>
    </location>
</feature>
<organism evidence="3 4">
    <name type="scientific">Schizosaccharomyces osmophilus</name>
    <dbReference type="NCBI Taxonomy" id="2545709"/>
    <lineage>
        <taxon>Eukaryota</taxon>
        <taxon>Fungi</taxon>
        <taxon>Dikarya</taxon>
        <taxon>Ascomycota</taxon>
        <taxon>Taphrinomycotina</taxon>
        <taxon>Schizosaccharomycetes</taxon>
        <taxon>Schizosaccharomycetales</taxon>
        <taxon>Schizosaccharomycetaceae</taxon>
        <taxon>Schizosaccharomyces</taxon>
    </lineage>
</organism>
<evidence type="ECO:0000313" key="4">
    <source>
        <dbReference type="Proteomes" id="UP001212411"/>
    </source>
</evidence>
<feature type="region of interest" description="Disordered" evidence="2">
    <location>
        <begin position="135"/>
        <end position="159"/>
    </location>
</feature>
<evidence type="ECO:0000256" key="2">
    <source>
        <dbReference type="SAM" id="MobiDB-lite"/>
    </source>
</evidence>
<feature type="compositionally biased region" description="Polar residues" evidence="2">
    <location>
        <begin position="142"/>
        <end position="159"/>
    </location>
</feature>
<name>A0AAE9WBW0_9SCHI</name>
<dbReference type="GeneID" id="80874677"/>
<feature type="region of interest" description="Disordered" evidence="2">
    <location>
        <begin position="319"/>
        <end position="387"/>
    </location>
</feature>
<dbReference type="KEGG" id="som:SOMG_01195"/>
<proteinExistence type="predicted"/>
<accession>A0AAE9WBW0</accession>
<dbReference type="AlphaFoldDB" id="A0AAE9WBW0"/>
<keyword evidence="4" id="KW-1185">Reference proteome</keyword>